<keyword evidence="2" id="KW-0378">Hydrolase</keyword>
<dbReference type="InterPro" id="IPR036754">
    <property type="entry name" value="YbaK/aa-tRNA-synt-asso_dom_sf"/>
</dbReference>
<accession>A0A401HC04</accession>
<dbReference type="InterPro" id="IPR007214">
    <property type="entry name" value="YbaK/aa-tRNA-synth-assoc-dom"/>
</dbReference>
<dbReference type="GO" id="GO:0002161">
    <property type="term" value="F:aminoacyl-tRNA deacylase activity"/>
    <property type="evidence" value="ECO:0007669"/>
    <property type="project" value="InterPro"/>
</dbReference>
<dbReference type="Proteomes" id="UP000291213">
    <property type="component" value="Unassembled WGS sequence"/>
</dbReference>
<proteinExistence type="predicted"/>
<organism evidence="2 3">
    <name type="scientific">Aeropyrum pernix</name>
    <dbReference type="NCBI Taxonomy" id="56636"/>
    <lineage>
        <taxon>Archaea</taxon>
        <taxon>Thermoproteota</taxon>
        <taxon>Thermoprotei</taxon>
        <taxon>Desulfurococcales</taxon>
        <taxon>Desulfurococcaceae</taxon>
        <taxon>Aeropyrum</taxon>
    </lineage>
</organism>
<dbReference type="AlphaFoldDB" id="A0A401HC04"/>
<evidence type="ECO:0000313" key="3">
    <source>
        <dbReference type="Proteomes" id="UP000291213"/>
    </source>
</evidence>
<dbReference type="SUPFAM" id="SSF55826">
    <property type="entry name" value="YbaK/ProRS associated domain"/>
    <property type="match status" value="1"/>
</dbReference>
<comment type="caution">
    <text evidence="2">The sequence shown here is derived from an EMBL/GenBank/DDBJ whole genome shotgun (WGS) entry which is preliminary data.</text>
</comment>
<gene>
    <name evidence="2" type="ORF">apy_17000</name>
</gene>
<dbReference type="PANTHER" id="PTHR30411">
    <property type="entry name" value="CYTOPLASMIC PROTEIN"/>
    <property type="match status" value="1"/>
</dbReference>
<dbReference type="Pfam" id="PF04073">
    <property type="entry name" value="tRNA_edit"/>
    <property type="match status" value="1"/>
</dbReference>
<evidence type="ECO:0000259" key="1">
    <source>
        <dbReference type="Pfam" id="PF04073"/>
    </source>
</evidence>
<name>A0A401HC04_AERPX</name>
<dbReference type="PANTHER" id="PTHR30411:SF1">
    <property type="entry name" value="CYTOPLASMIC PROTEIN"/>
    <property type="match status" value="1"/>
</dbReference>
<dbReference type="EMBL" id="BDMD01000141">
    <property type="protein sequence ID" value="GBF09975.1"/>
    <property type="molecule type" value="Genomic_DNA"/>
</dbReference>
<dbReference type="CDD" id="cd04333">
    <property type="entry name" value="ProX_deacylase"/>
    <property type="match status" value="1"/>
</dbReference>
<evidence type="ECO:0000313" key="2">
    <source>
        <dbReference type="EMBL" id="GBF09975.1"/>
    </source>
</evidence>
<dbReference type="Gene3D" id="3.90.960.10">
    <property type="entry name" value="YbaK/aminoacyl-tRNA synthetase-associated domain"/>
    <property type="match status" value="1"/>
</dbReference>
<protein>
    <submittedName>
        <fullName evidence="2">Putative ala-tRNApro hydrolase ProX</fullName>
    </submittedName>
</protein>
<sequence>MLEKVEEWIKAKGLTWRLLIMQKPTRTVAEAAALLGVSESEIVKTLIVLDNAGGVYAVVIPGDKRLNINSMKELAGKPVRLARANEVVELTGYPVGGVPPVALPPNIVLVVDRILLSRKKVYGGGGGENVLLEFSPRELVEATGAVVADVSE</sequence>
<reference evidence="2 3" key="1">
    <citation type="submission" date="2017-02" db="EMBL/GenBank/DDBJ databases">
        <title>isolation and characterization of a novel temperate virus Aeropyrum globular virus 1 infecting hyperthermophilic archaeon Aeropyrum.</title>
        <authorList>
            <person name="Yumiya M."/>
            <person name="Yoshida T."/>
            <person name="Sako Y."/>
        </authorList>
    </citation>
    <scope>NUCLEOTIDE SEQUENCE [LARGE SCALE GENOMIC DNA]</scope>
    <source>
        <strain evidence="2 3">YK1-12-2013</strain>
    </source>
</reference>
<feature type="domain" description="YbaK/aminoacyl-tRNA synthetase-associated" evidence="1">
    <location>
        <begin position="23"/>
        <end position="141"/>
    </location>
</feature>